<dbReference type="Gene3D" id="3.30.420.240">
    <property type="match status" value="1"/>
</dbReference>
<reference evidence="1" key="1">
    <citation type="submission" date="2021-05" db="EMBL/GenBank/DDBJ databases">
        <authorList>
            <person name="Pietrasiak N."/>
            <person name="Ward R."/>
            <person name="Stajich J.E."/>
            <person name="Kurbessoian T."/>
        </authorList>
    </citation>
    <scope>NUCLEOTIDE SEQUENCE</scope>
    <source>
        <strain evidence="1">GSE-NOS-MK-12-04C</strain>
    </source>
</reference>
<dbReference type="SUPFAM" id="SSF52540">
    <property type="entry name" value="P-loop containing nucleoside triphosphate hydrolases"/>
    <property type="match status" value="1"/>
</dbReference>
<protein>
    <recommendedName>
        <fullName evidence="3">Terminase</fullName>
    </recommendedName>
</protein>
<proteinExistence type="predicted"/>
<dbReference type="Gene3D" id="3.40.50.300">
    <property type="entry name" value="P-loop containing nucleotide triphosphate hydrolases"/>
    <property type="match status" value="1"/>
</dbReference>
<dbReference type="InterPro" id="IPR027417">
    <property type="entry name" value="P-loop_NTPase"/>
</dbReference>
<dbReference type="Proteomes" id="UP000729701">
    <property type="component" value="Unassembled WGS sequence"/>
</dbReference>
<comment type="caution">
    <text evidence="1">The sequence shown here is derived from an EMBL/GenBank/DDBJ whole genome shotgun (WGS) entry which is preliminary data.</text>
</comment>
<evidence type="ECO:0000313" key="2">
    <source>
        <dbReference type="Proteomes" id="UP000729701"/>
    </source>
</evidence>
<organism evidence="1 2">
    <name type="scientific">Cyanomargarita calcarea GSE-NOS-MK-12-04C</name>
    <dbReference type="NCBI Taxonomy" id="2839659"/>
    <lineage>
        <taxon>Bacteria</taxon>
        <taxon>Bacillati</taxon>
        <taxon>Cyanobacteriota</taxon>
        <taxon>Cyanophyceae</taxon>
        <taxon>Nostocales</taxon>
        <taxon>Cyanomargaritaceae</taxon>
        <taxon>Cyanomargarita</taxon>
    </lineage>
</organism>
<sequence length="467" mass="51843">MARKSVKAREEFAEACAIELGLEVVSEIDYSCYATDPIGFIEKELLEILTDKQKEICLSVRDNRETNVQACHGAGKSFLASRLCLWWIYAVTGLVITTAPTDRQVEQIIWGEIRKVRGRLKLPGEFGMKFLRVSEQARGFGFTASHTNSNAFQGIHNDALLVIEDEACGISEEIDNGAESCTTGAKNRMLRIGNPIQGGGSFQRACVRSHIRIAAWSHPNVAWAYEKRHDGNHRLKPEVAVEILDFDGEVKDSKLWADWCERDVVPGAVSISWIENVRRKKSESSAFWQSRVEGLFPVDSEQSIVPRSWFLAARARYDADPARWNEMANYHLWRHGLDVGDGGDDHATASWRGAVLYVAATIPTKGDRLDVSRAAGAGAKLIKTNGGVVMVDIIGVGAGALSAMLEEEYQAVGRHWGEAPDEPALYANRKAEDYWLLREAFRNEEIAKSSAGRYRRNVDGGFSGNLL</sequence>
<name>A0A951QPM6_9CYAN</name>
<dbReference type="EMBL" id="JAHHGZ010000012">
    <property type="protein sequence ID" value="MBW4668410.1"/>
    <property type="molecule type" value="Genomic_DNA"/>
</dbReference>
<evidence type="ECO:0008006" key="3">
    <source>
        <dbReference type="Google" id="ProtNLM"/>
    </source>
</evidence>
<reference evidence="1" key="2">
    <citation type="journal article" date="2022" name="Microbiol. Resour. Announc.">
        <title>Metagenome Sequencing to Explore Phylogenomics of Terrestrial Cyanobacteria.</title>
        <authorList>
            <person name="Ward R.D."/>
            <person name="Stajich J.E."/>
            <person name="Johansen J.R."/>
            <person name="Huntemann M."/>
            <person name="Clum A."/>
            <person name="Foster B."/>
            <person name="Foster B."/>
            <person name="Roux S."/>
            <person name="Palaniappan K."/>
            <person name="Varghese N."/>
            <person name="Mukherjee S."/>
            <person name="Reddy T.B.K."/>
            <person name="Daum C."/>
            <person name="Copeland A."/>
            <person name="Chen I.A."/>
            <person name="Ivanova N.N."/>
            <person name="Kyrpides N.C."/>
            <person name="Shapiro N."/>
            <person name="Eloe-Fadrosh E.A."/>
            <person name="Pietrasiak N."/>
        </authorList>
    </citation>
    <scope>NUCLEOTIDE SEQUENCE</scope>
    <source>
        <strain evidence="1">GSE-NOS-MK-12-04C</strain>
    </source>
</reference>
<evidence type="ECO:0000313" key="1">
    <source>
        <dbReference type="EMBL" id="MBW4668410.1"/>
    </source>
</evidence>
<accession>A0A951QPM6</accession>
<dbReference type="AlphaFoldDB" id="A0A951QPM6"/>
<gene>
    <name evidence="1" type="ORF">KME60_13530</name>
</gene>